<feature type="domain" description="HTH arsR-type" evidence="1">
    <location>
        <begin position="4"/>
        <end position="99"/>
    </location>
</feature>
<dbReference type="GO" id="GO:0097063">
    <property type="term" value="F:cadmium ion sensor activity"/>
    <property type="evidence" value="ECO:0007669"/>
    <property type="project" value="TreeGrafter"/>
</dbReference>
<dbReference type="GO" id="GO:0010288">
    <property type="term" value="P:response to lead ion"/>
    <property type="evidence" value="ECO:0007669"/>
    <property type="project" value="TreeGrafter"/>
</dbReference>
<dbReference type="CDD" id="cd00090">
    <property type="entry name" value="HTH_ARSR"/>
    <property type="match status" value="1"/>
</dbReference>
<dbReference type="GO" id="GO:0032791">
    <property type="term" value="F:lead ion binding"/>
    <property type="evidence" value="ECO:0007669"/>
    <property type="project" value="TreeGrafter"/>
</dbReference>
<dbReference type="InterPro" id="IPR011991">
    <property type="entry name" value="ArsR-like_HTH"/>
</dbReference>
<dbReference type="SUPFAM" id="SSF46785">
    <property type="entry name" value="Winged helix' DNA-binding domain"/>
    <property type="match status" value="1"/>
</dbReference>
<keyword evidence="3" id="KW-1185">Reference proteome</keyword>
<dbReference type="SMART" id="SM00418">
    <property type="entry name" value="HTH_ARSR"/>
    <property type="match status" value="1"/>
</dbReference>
<dbReference type="EMBL" id="JABEPQ010000001">
    <property type="protein sequence ID" value="NNM44878.1"/>
    <property type="molecule type" value="Genomic_DNA"/>
</dbReference>
<dbReference type="InterPro" id="IPR001845">
    <property type="entry name" value="HTH_ArsR_DNA-bd_dom"/>
</dbReference>
<proteinExistence type="predicted"/>
<accession>A0A849HBV3</accession>
<dbReference type="PROSITE" id="PS50987">
    <property type="entry name" value="HTH_ARSR_2"/>
    <property type="match status" value="1"/>
</dbReference>
<dbReference type="InterPro" id="IPR036388">
    <property type="entry name" value="WH-like_DNA-bd_sf"/>
</dbReference>
<reference evidence="2 3" key="1">
    <citation type="submission" date="2020-04" db="EMBL/GenBank/DDBJ databases">
        <title>Knoellia sp. isolate from air conditioner.</title>
        <authorList>
            <person name="Chea S."/>
            <person name="Kim D.-U."/>
        </authorList>
    </citation>
    <scope>NUCLEOTIDE SEQUENCE [LARGE SCALE GENOMIC DNA]</scope>
    <source>
        <strain evidence="2 3">DB2414S</strain>
    </source>
</reference>
<dbReference type="RefSeq" id="WP_171241978.1">
    <property type="nucleotide sequence ID" value="NZ_JABEPQ010000001.1"/>
</dbReference>
<protein>
    <submittedName>
        <fullName evidence="2">Helix-turn-helix transcriptional regulator</fullName>
    </submittedName>
</protein>
<dbReference type="GO" id="GO:0003700">
    <property type="term" value="F:DNA-binding transcription factor activity"/>
    <property type="evidence" value="ECO:0007669"/>
    <property type="project" value="InterPro"/>
</dbReference>
<sequence length="246" mass="25534">MSAAVTPESAALARFGRALGDPTRATMAIALLDGRRWKVGELADLAGVGAPTASDHVSCLSDAGVVVVTREGRCTHVELACARVAETIELMTAGATDVVAPASSYRQVSERRRLAQARTCYDHLAGSLGVALHDAAASSGAITTSGSPAVPRGGRSWWADLGVDLDGVYAAKRVAVRECTDWTERRPHVAGALGAALCTKAFDAGWVRRADATRRVIVTAAGRDVFAGLGIGYAGTSDRWVANCVS</sequence>
<dbReference type="PANTHER" id="PTHR39168">
    <property type="entry name" value="TRANSCRIPTIONAL REGULATOR-RELATED"/>
    <property type="match status" value="1"/>
</dbReference>
<evidence type="ECO:0000313" key="3">
    <source>
        <dbReference type="Proteomes" id="UP000588586"/>
    </source>
</evidence>
<organism evidence="2 3">
    <name type="scientific">Knoellia koreensis</name>
    <dbReference type="NCBI Taxonomy" id="2730921"/>
    <lineage>
        <taxon>Bacteria</taxon>
        <taxon>Bacillati</taxon>
        <taxon>Actinomycetota</taxon>
        <taxon>Actinomycetes</taxon>
        <taxon>Micrococcales</taxon>
        <taxon>Intrasporangiaceae</taxon>
        <taxon>Knoellia</taxon>
    </lineage>
</organism>
<evidence type="ECO:0000259" key="1">
    <source>
        <dbReference type="PROSITE" id="PS50987"/>
    </source>
</evidence>
<name>A0A849HBV3_9MICO</name>
<evidence type="ECO:0000313" key="2">
    <source>
        <dbReference type="EMBL" id="NNM44878.1"/>
    </source>
</evidence>
<dbReference type="Gene3D" id="1.10.10.10">
    <property type="entry name" value="Winged helix-like DNA-binding domain superfamily/Winged helix DNA-binding domain"/>
    <property type="match status" value="1"/>
</dbReference>
<dbReference type="Proteomes" id="UP000588586">
    <property type="component" value="Unassembled WGS sequence"/>
</dbReference>
<dbReference type="GO" id="GO:0003677">
    <property type="term" value="F:DNA binding"/>
    <property type="evidence" value="ECO:0007669"/>
    <property type="project" value="TreeGrafter"/>
</dbReference>
<gene>
    <name evidence="2" type="ORF">HJG52_02525</name>
</gene>
<dbReference type="PANTHER" id="PTHR39168:SF2">
    <property type="entry name" value="HTH-TYPE TRANSCRIPTIONAL REGULATOR CMTR"/>
    <property type="match status" value="1"/>
</dbReference>
<dbReference type="GO" id="GO:0046686">
    <property type="term" value="P:response to cadmium ion"/>
    <property type="evidence" value="ECO:0007669"/>
    <property type="project" value="TreeGrafter"/>
</dbReference>
<comment type="caution">
    <text evidence="2">The sequence shown here is derived from an EMBL/GenBank/DDBJ whole genome shotgun (WGS) entry which is preliminary data.</text>
</comment>
<dbReference type="InterPro" id="IPR052543">
    <property type="entry name" value="HTH_Metal-responsive_Reg"/>
</dbReference>
<dbReference type="InterPro" id="IPR036390">
    <property type="entry name" value="WH_DNA-bd_sf"/>
</dbReference>
<dbReference type="AlphaFoldDB" id="A0A849HBV3"/>